<evidence type="ECO:0000256" key="3">
    <source>
        <dbReference type="ARBA" id="ARBA00022741"/>
    </source>
</evidence>
<feature type="compositionally biased region" description="Gly residues" evidence="7">
    <location>
        <begin position="822"/>
        <end position="852"/>
    </location>
</feature>
<gene>
    <name evidence="9" type="ORF">SASPL_122323</name>
</gene>
<dbReference type="Gene3D" id="3.30.1360.30">
    <property type="entry name" value="GAD-like domain"/>
    <property type="match status" value="1"/>
</dbReference>
<keyword evidence="4" id="KW-0067">ATP-binding</keyword>
<dbReference type="PRINTS" id="PR01042">
    <property type="entry name" value="TRNASYNTHASP"/>
</dbReference>
<dbReference type="Pfam" id="PF01336">
    <property type="entry name" value="tRNA_anti-codon"/>
    <property type="match status" value="1"/>
</dbReference>
<dbReference type="PROSITE" id="PS50862">
    <property type="entry name" value="AA_TRNA_LIGASE_II"/>
    <property type="match status" value="1"/>
</dbReference>
<dbReference type="InterPro" id="IPR004364">
    <property type="entry name" value="Aa-tRNA-synt_II"/>
</dbReference>
<dbReference type="SUPFAM" id="SSF55681">
    <property type="entry name" value="Class II aaRS and biotin synthetases"/>
    <property type="match status" value="1"/>
</dbReference>
<feature type="compositionally biased region" description="Gly residues" evidence="7">
    <location>
        <begin position="790"/>
        <end position="814"/>
    </location>
</feature>
<comment type="similarity">
    <text evidence="1">Belongs to the class-II aminoacyl-tRNA synthetase family. Type 1 subfamily.</text>
</comment>
<dbReference type="CDD" id="cd00777">
    <property type="entry name" value="AspRS_core"/>
    <property type="match status" value="1"/>
</dbReference>
<dbReference type="PANTHER" id="PTHR22594:SF5">
    <property type="entry name" value="ASPARTATE--TRNA LIGASE, MITOCHONDRIAL"/>
    <property type="match status" value="1"/>
</dbReference>
<dbReference type="GO" id="GO:0006422">
    <property type="term" value="P:aspartyl-tRNA aminoacylation"/>
    <property type="evidence" value="ECO:0007669"/>
    <property type="project" value="TreeGrafter"/>
</dbReference>
<feature type="region of interest" description="Disordered" evidence="7">
    <location>
        <begin position="871"/>
        <end position="917"/>
    </location>
</feature>
<organism evidence="9">
    <name type="scientific">Salvia splendens</name>
    <name type="common">Scarlet sage</name>
    <dbReference type="NCBI Taxonomy" id="180675"/>
    <lineage>
        <taxon>Eukaryota</taxon>
        <taxon>Viridiplantae</taxon>
        <taxon>Streptophyta</taxon>
        <taxon>Embryophyta</taxon>
        <taxon>Tracheophyta</taxon>
        <taxon>Spermatophyta</taxon>
        <taxon>Magnoliopsida</taxon>
        <taxon>eudicotyledons</taxon>
        <taxon>Gunneridae</taxon>
        <taxon>Pentapetalae</taxon>
        <taxon>asterids</taxon>
        <taxon>lamiids</taxon>
        <taxon>Lamiales</taxon>
        <taxon>Lamiaceae</taxon>
        <taxon>Nepetoideae</taxon>
        <taxon>Mentheae</taxon>
        <taxon>Salviinae</taxon>
        <taxon>Salvia</taxon>
        <taxon>Salvia subgen. Calosphace</taxon>
        <taxon>core Calosphace</taxon>
    </lineage>
</organism>
<evidence type="ECO:0000256" key="6">
    <source>
        <dbReference type="ARBA" id="ARBA00023146"/>
    </source>
</evidence>
<dbReference type="Pfam" id="PF02938">
    <property type="entry name" value="GAD"/>
    <property type="match status" value="1"/>
</dbReference>
<dbReference type="AlphaFoldDB" id="A0A8X8ZSW5"/>
<dbReference type="InterPro" id="IPR006195">
    <property type="entry name" value="aa-tRNA-synth_II"/>
</dbReference>
<dbReference type="EMBL" id="PNBA02000008">
    <property type="protein sequence ID" value="KAG6414944.1"/>
    <property type="molecule type" value="Genomic_DNA"/>
</dbReference>
<dbReference type="Proteomes" id="UP000298416">
    <property type="component" value="Unassembled WGS sequence"/>
</dbReference>
<reference evidence="9" key="2">
    <citation type="submission" date="2020-08" db="EMBL/GenBank/DDBJ databases">
        <title>Plant Genome Project.</title>
        <authorList>
            <person name="Zhang R.-G."/>
        </authorList>
    </citation>
    <scope>NUCLEOTIDE SEQUENCE</scope>
    <source>
        <strain evidence="9">Huo1</strain>
        <tissue evidence="9">Leaf</tissue>
    </source>
</reference>
<dbReference type="CDD" id="cd04317">
    <property type="entry name" value="EcAspRS_like_N"/>
    <property type="match status" value="1"/>
</dbReference>
<dbReference type="GO" id="GO:0003676">
    <property type="term" value="F:nucleic acid binding"/>
    <property type="evidence" value="ECO:0007669"/>
    <property type="project" value="InterPro"/>
</dbReference>
<keyword evidence="5" id="KW-0648">Protein biosynthesis</keyword>
<dbReference type="InterPro" id="IPR029351">
    <property type="entry name" value="GAD_dom"/>
</dbReference>
<comment type="caution">
    <text evidence="9">The sequence shown here is derived from an EMBL/GenBank/DDBJ whole genome shotgun (WGS) entry which is preliminary data.</text>
</comment>
<keyword evidence="2" id="KW-0436">Ligase</keyword>
<evidence type="ECO:0000256" key="2">
    <source>
        <dbReference type="ARBA" id="ARBA00022598"/>
    </source>
</evidence>
<evidence type="ECO:0000256" key="7">
    <source>
        <dbReference type="SAM" id="MobiDB-lite"/>
    </source>
</evidence>
<protein>
    <recommendedName>
        <fullName evidence="8">Aminoacyl-transfer RNA synthetases class-II family profile domain-containing protein</fullName>
    </recommendedName>
</protein>
<feature type="region of interest" description="Disordered" evidence="7">
    <location>
        <begin position="790"/>
        <end position="852"/>
    </location>
</feature>
<dbReference type="GO" id="GO:0005739">
    <property type="term" value="C:mitochondrion"/>
    <property type="evidence" value="ECO:0007669"/>
    <property type="project" value="TreeGrafter"/>
</dbReference>
<evidence type="ECO:0000259" key="8">
    <source>
        <dbReference type="PROSITE" id="PS50862"/>
    </source>
</evidence>
<sequence>MSALLRSFPAVALRTKSSLPLLLLTIPKLNPSKLLHRRLHSSMYASASASETLSVATTKPPPSPAAETNASSLEWVRRTDFCGELGETDVGKRVRLCGWVALHRIHGGLTFVTLRDHTGIVQVTTLPDDFPEAHAVVNDLRLEYVISVEGVIRQRPIESINKKMKTGFIEVAAEHVQVLNAVRLKLPFLVTTADEVKESAKEEIRLRYRYLDLRRPQMHSNIMLRHKVVKLIRRYLEDVHGFIEIETPILSRSTPEGARDYLVPSRVQPGTFYALPQSPQLFKQMLMVSGFDRYYQIARCFRDEDLRADRQPEFTQLDIEIAFTPLEDMLKLNEDLIRKVFLDIKGVELPSPFPRMTYTEATSRFGSDRPDIRFDLELKDVSEVFRNSSFKVFADTLSSDGIIKAICIPSGSQKYSNSALKKGDIYDEAIKSGAKGLPFLKVSSHGGLEGIPALVSSVGKTEQDLLLKILSASPGDLILFAVGNKASVNKTLDRLRLYVAHELGLIDHSRHSILWVTDFPMFEWNDSEERLEALHHPFTAPHPEDMKDLASARALAYDMVYNGVEIGGGSLRIYKREVQQKVLEIVGISSEQAENKFGYLLEALDMGAPPHGGIAFGLDRLVMLLSGASSIREVIAFPKTSTAGCALTRAPSIVDSQQLKDLTLGPLALNQAAAVVELVCKKRVAVALRKGGGGLFKKWVAVALRKGGGGVFRKWVAVALRKWGGGVFRKWVAVALRKGGGGVFRKWVAVALRKWGGEIVVAVLLRKGGGGVFKKWVAVALHKGGGGGVQEVGRGGAPLRGRGGVQEVGRGGAPQRGRGDRGGGAAPQRGRGGVGRGGAPQRGRGGVQEVGRGRGGGEIVVAVLLRKGGGGGVQEVGRGGAPQRGRGDRGVGAAPQRGRGGRDTKRKADQEPAADDALLQESRRRRLDGSGAEFLEARQRRLREKVNSLNCTLMCNPGTSNHASSSLRLDDYHSKRFLNKLNSGEKAAIRTIGVPAVVHDADADQDRTYAAHIKKWLDRFVVIEGDWIRLVQERPVDCDTAEIWRGPEEGLHIYVFFRQAEFIG</sequence>
<dbReference type="SUPFAM" id="SSF55261">
    <property type="entry name" value="GAD domain-like"/>
    <property type="match status" value="1"/>
</dbReference>
<dbReference type="Gene3D" id="2.40.50.140">
    <property type="entry name" value="Nucleic acid-binding proteins"/>
    <property type="match status" value="1"/>
</dbReference>
<keyword evidence="3" id="KW-0547">Nucleotide-binding</keyword>
<dbReference type="InterPro" id="IPR004365">
    <property type="entry name" value="NA-bd_OB_tRNA"/>
</dbReference>
<dbReference type="NCBIfam" id="TIGR00459">
    <property type="entry name" value="aspS_bact"/>
    <property type="match status" value="1"/>
</dbReference>
<evidence type="ECO:0000313" key="10">
    <source>
        <dbReference type="Proteomes" id="UP000298416"/>
    </source>
</evidence>
<evidence type="ECO:0000313" key="9">
    <source>
        <dbReference type="EMBL" id="KAG6414944.1"/>
    </source>
</evidence>
<dbReference type="Pfam" id="PF00152">
    <property type="entry name" value="tRNA-synt_2"/>
    <property type="match status" value="1"/>
</dbReference>
<evidence type="ECO:0000256" key="4">
    <source>
        <dbReference type="ARBA" id="ARBA00022840"/>
    </source>
</evidence>
<dbReference type="InterPro" id="IPR045864">
    <property type="entry name" value="aa-tRNA-synth_II/BPL/LPL"/>
</dbReference>
<dbReference type="InterPro" id="IPR047090">
    <property type="entry name" value="AspRS_core"/>
</dbReference>
<feature type="domain" description="Aminoacyl-transfer RNA synthetases class-II family profile" evidence="8">
    <location>
        <begin position="224"/>
        <end position="638"/>
    </location>
</feature>
<dbReference type="GO" id="GO:0005524">
    <property type="term" value="F:ATP binding"/>
    <property type="evidence" value="ECO:0007669"/>
    <property type="project" value="UniProtKB-KW"/>
</dbReference>
<reference evidence="9" key="1">
    <citation type="submission" date="2018-01" db="EMBL/GenBank/DDBJ databases">
        <authorList>
            <person name="Mao J.F."/>
        </authorList>
    </citation>
    <scope>NUCLEOTIDE SEQUENCE</scope>
    <source>
        <strain evidence="9">Huo1</strain>
        <tissue evidence="9">Leaf</tissue>
    </source>
</reference>
<dbReference type="GO" id="GO:0004815">
    <property type="term" value="F:aspartate-tRNA ligase activity"/>
    <property type="evidence" value="ECO:0007669"/>
    <property type="project" value="TreeGrafter"/>
</dbReference>
<dbReference type="InterPro" id="IPR004524">
    <property type="entry name" value="Asp-tRNA-ligase_1"/>
</dbReference>
<dbReference type="InterPro" id="IPR002312">
    <property type="entry name" value="Asp/Asn-tRNA-synth_IIb"/>
</dbReference>
<feature type="compositionally biased region" description="Gly residues" evidence="7">
    <location>
        <begin position="871"/>
        <end position="882"/>
    </location>
</feature>
<feature type="compositionally biased region" description="Basic and acidic residues" evidence="7">
    <location>
        <begin position="900"/>
        <end position="910"/>
    </location>
</feature>
<accession>A0A8X8ZSW5</accession>
<keyword evidence="10" id="KW-1185">Reference proteome</keyword>
<dbReference type="InterPro" id="IPR047089">
    <property type="entry name" value="Asp-tRNA-ligase_1_N"/>
</dbReference>
<dbReference type="InterPro" id="IPR004115">
    <property type="entry name" value="GAD-like_sf"/>
</dbReference>
<name>A0A8X8ZSW5_SALSN</name>
<dbReference type="PANTHER" id="PTHR22594">
    <property type="entry name" value="ASPARTYL/LYSYL-TRNA SYNTHETASE"/>
    <property type="match status" value="1"/>
</dbReference>
<dbReference type="HAMAP" id="MF_00044">
    <property type="entry name" value="Asp_tRNA_synth_type1"/>
    <property type="match status" value="1"/>
</dbReference>
<evidence type="ECO:0000256" key="5">
    <source>
        <dbReference type="ARBA" id="ARBA00022917"/>
    </source>
</evidence>
<proteinExistence type="inferred from homology"/>
<dbReference type="NCBIfam" id="NF001750">
    <property type="entry name" value="PRK00476.1"/>
    <property type="match status" value="1"/>
</dbReference>
<evidence type="ECO:0000256" key="1">
    <source>
        <dbReference type="ARBA" id="ARBA00006303"/>
    </source>
</evidence>
<dbReference type="InterPro" id="IPR012340">
    <property type="entry name" value="NA-bd_OB-fold"/>
</dbReference>
<dbReference type="Gene3D" id="3.30.930.10">
    <property type="entry name" value="Bira Bifunctional Protein, Domain 2"/>
    <property type="match status" value="1"/>
</dbReference>
<dbReference type="SUPFAM" id="SSF50249">
    <property type="entry name" value="Nucleic acid-binding proteins"/>
    <property type="match status" value="1"/>
</dbReference>
<keyword evidence="6" id="KW-0030">Aminoacyl-tRNA synthetase</keyword>